<dbReference type="OrthoDB" id="3819888at2759"/>
<protein>
    <submittedName>
        <fullName evidence="5">NAD(P)-binding protein</fullName>
    </submittedName>
</protein>
<dbReference type="PANTHER" id="PTHR43618">
    <property type="entry name" value="7-ALPHA-HYDROXYSTEROID DEHYDROGENASE"/>
    <property type="match status" value="1"/>
</dbReference>
<evidence type="ECO:0000256" key="2">
    <source>
        <dbReference type="ARBA" id="ARBA00022857"/>
    </source>
</evidence>
<accession>A0A2H3DDU7</accession>
<evidence type="ECO:0000256" key="4">
    <source>
        <dbReference type="SAM" id="Phobius"/>
    </source>
</evidence>
<keyword evidence="4" id="KW-0812">Transmembrane</keyword>
<name>A0A2H3DDU7_ARMGA</name>
<comment type="similarity">
    <text evidence="1">Belongs to the short-chain dehydrogenases/reductases (SDR) family.</text>
</comment>
<dbReference type="PANTHER" id="PTHR43618:SF8">
    <property type="entry name" value="7ALPHA-HYDROXYSTEROID DEHYDROGENASE"/>
    <property type="match status" value="1"/>
</dbReference>
<evidence type="ECO:0000313" key="5">
    <source>
        <dbReference type="EMBL" id="PBK92290.1"/>
    </source>
</evidence>
<dbReference type="Gene3D" id="3.40.50.720">
    <property type="entry name" value="NAD(P)-binding Rossmann-like Domain"/>
    <property type="match status" value="1"/>
</dbReference>
<evidence type="ECO:0000313" key="6">
    <source>
        <dbReference type="Proteomes" id="UP000217790"/>
    </source>
</evidence>
<dbReference type="InterPro" id="IPR002347">
    <property type="entry name" value="SDR_fam"/>
</dbReference>
<feature type="transmembrane region" description="Helical" evidence="4">
    <location>
        <begin position="99"/>
        <end position="119"/>
    </location>
</feature>
<keyword evidence="2" id="KW-0521">NADP</keyword>
<dbReference type="AlphaFoldDB" id="A0A2H3DDU7"/>
<dbReference type="InParanoid" id="A0A2H3DDU7"/>
<dbReference type="Proteomes" id="UP000217790">
    <property type="component" value="Unassembled WGS sequence"/>
</dbReference>
<dbReference type="Pfam" id="PF13561">
    <property type="entry name" value="adh_short_C2"/>
    <property type="match status" value="1"/>
</dbReference>
<keyword evidence="6" id="KW-1185">Reference proteome</keyword>
<evidence type="ECO:0000256" key="3">
    <source>
        <dbReference type="ARBA" id="ARBA00023002"/>
    </source>
</evidence>
<proteinExistence type="inferred from homology"/>
<keyword evidence="4" id="KW-0472">Membrane</keyword>
<evidence type="ECO:0000256" key="1">
    <source>
        <dbReference type="ARBA" id="ARBA00006484"/>
    </source>
</evidence>
<gene>
    <name evidence="5" type="ORF">ARMGADRAFT_1031168</name>
</gene>
<dbReference type="SUPFAM" id="SSF51735">
    <property type="entry name" value="NAD(P)-binding Rossmann-fold domains"/>
    <property type="match status" value="1"/>
</dbReference>
<organism evidence="5 6">
    <name type="scientific">Armillaria gallica</name>
    <name type="common">Bulbous honey fungus</name>
    <name type="synonym">Armillaria bulbosa</name>
    <dbReference type="NCBI Taxonomy" id="47427"/>
    <lineage>
        <taxon>Eukaryota</taxon>
        <taxon>Fungi</taxon>
        <taxon>Dikarya</taxon>
        <taxon>Basidiomycota</taxon>
        <taxon>Agaricomycotina</taxon>
        <taxon>Agaricomycetes</taxon>
        <taxon>Agaricomycetidae</taxon>
        <taxon>Agaricales</taxon>
        <taxon>Marasmiineae</taxon>
        <taxon>Physalacriaceae</taxon>
        <taxon>Armillaria</taxon>
    </lineage>
</organism>
<keyword evidence="4" id="KW-1133">Transmembrane helix</keyword>
<sequence length="286" mass="30674">MAIVMSFSGPVDRVMGGGMGILQMNVTDEKDVKVGAKYIEDIEGKLNILVNKFVYGAHGSLLPYTNLFIAGSHGPDFTSEKYSAENPFEPQTVQNRADLFMLNTIVLFFIICAIQSLLVKGASSHLQGMSSIINISSIAAKLNTSLPMVSVAYGVTEAALDKLALVLAMSFGGRGISIWVNMLQPGLFSLEMVPPEFLEALKTELLPGQVTLIPVRRHGNAETGMMAFYLVVSDYTNGAVLSADGGLLLVNPWPVSVSDAVLPWNQPVSLSTSSSACRTSERLSSH</sequence>
<reference evidence="6" key="1">
    <citation type="journal article" date="2017" name="Nat. Ecol. Evol.">
        <title>Genome expansion and lineage-specific genetic innovations in the forest pathogenic fungi Armillaria.</title>
        <authorList>
            <person name="Sipos G."/>
            <person name="Prasanna A.N."/>
            <person name="Walter M.C."/>
            <person name="O'Connor E."/>
            <person name="Balint B."/>
            <person name="Krizsan K."/>
            <person name="Kiss B."/>
            <person name="Hess J."/>
            <person name="Varga T."/>
            <person name="Slot J."/>
            <person name="Riley R."/>
            <person name="Boka B."/>
            <person name="Rigling D."/>
            <person name="Barry K."/>
            <person name="Lee J."/>
            <person name="Mihaltcheva S."/>
            <person name="LaButti K."/>
            <person name="Lipzen A."/>
            <person name="Waldron R."/>
            <person name="Moloney N.M."/>
            <person name="Sperisen C."/>
            <person name="Kredics L."/>
            <person name="Vagvoelgyi C."/>
            <person name="Patrignani A."/>
            <person name="Fitzpatrick D."/>
            <person name="Nagy I."/>
            <person name="Doyle S."/>
            <person name="Anderson J.B."/>
            <person name="Grigoriev I.V."/>
            <person name="Gueldener U."/>
            <person name="Muensterkoetter M."/>
            <person name="Nagy L.G."/>
        </authorList>
    </citation>
    <scope>NUCLEOTIDE SEQUENCE [LARGE SCALE GENOMIC DNA]</scope>
    <source>
        <strain evidence="6">Ar21-2</strain>
    </source>
</reference>
<dbReference type="EMBL" id="KZ293659">
    <property type="protein sequence ID" value="PBK92290.1"/>
    <property type="molecule type" value="Genomic_DNA"/>
</dbReference>
<keyword evidence="3" id="KW-0560">Oxidoreductase</keyword>
<dbReference type="InterPro" id="IPR036291">
    <property type="entry name" value="NAD(P)-bd_dom_sf"/>
</dbReference>
<dbReference type="GO" id="GO:0016491">
    <property type="term" value="F:oxidoreductase activity"/>
    <property type="evidence" value="ECO:0007669"/>
    <property type="project" value="UniProtKB-KW"/>
</dbReference>
<dbReference type="PRINTS" id="PR00081">
    <property type="entry name" value="GDHRDH"/>
</dbReference>
<dbReference type="InterPro" id="IPR052178">
    <property type="entry name" value="Sec_Metab_Biosynth_SDR"/>
</dbReference>